<feature type="transmembrane region" description="Helical" evidence="12">
    <location>
        <begin position="199"/>
        <end position="218"/>
    </location>
</feature>
<evidence type="ECO:0000256" key="10">
    <source>
        <dbReference type="ARBA" id="ARBA00023136"/>
    </source>
</evidence>
<feature type="transmembrane region" description="Helical" evidence="12">
    <location>
        <begin position="595"/>
        <end position="615"/>
    </location>
</feature>
<feature type="transmembrane region" description="Helical" evidence="12">
    <location>
        <begin position="410"/>
        <end position="431"/>
    </location>
</feature>
<feature type="transmembrane region" description="Helical" evidence="12">
    <location>
        <begin position="514"/>
        <end position="533"/>
    </location>
</feature>
<dbReference type="PANTHER" id="PTHR24223:SF443">
    <property type="entry name" value="MULTIDRUG-RESISTANCE LIKE PROTEIN 1, ISOFORM I"/>
    <property type="match status" value="1"/>
</dbReference>
<feature type="transmembrane region" description="Helical" evidence="12">
    <location>
        <begin position="627"/>
        <end position="653"/>
    </location>
</feature>
<keyword evidence="7" id="KW-0067">ATP-binding</keyword>
<feature type="transmembrane region" description="Helical" evidence="12">
    <location>
        <begin position="355"/>
        <end position="373"/>
    </location>
</feature>
<dbReference type="InterPro" id="IPR017871">
    <property type="entry name" value="ABC_transporter-like_CS"/>
</dbReference>
<evidence type="ECO:0000313" key="15">
    <source>
        <dbReference type="EMBL" id="CEH15333.1"/>
    </source>
</evidence>
<dbReference type="InterPro" id="IPR011527">
    <property type="entry name" value="ABC1_TM_dom"/>
</dbReference>
<dbReference type="Gene3D" id="3.40.50.300">
    <property type="entry name" value="P-loop containing nucleotide triphosphate hydrolases"/>
    <property type="match status" value="2"/>
</dbReference>
<accession>A0A0P1BGT4</accession>
<dbReference type="Proteomes" id="UP000054845">
    <property type="component" value="Unassembled WGS sequence"/>
</dbReference>
<feature type="domain" description="ABC transmembrane type-1" evidence="14">
    <location>
        <begin position="368"/>
        <end position="654"/>
    </location>
</feature>
<evidence type="ECO:0000256" key="9">
    <source>
        <dbReference type="ARBA" id="ARBA00022989"/>
    </source>
</evidence>
<evidence type="ECO:0000256" key="5">
    <source>
        <dbReference type="ARBA" id="ARBA00022737"/>
    </source>
</evidence>
<evidence type="ECO:0000259" key="13">
    <source>
        <dbReference type="PROSITE" id="PS50893"/>
    </source>
</evidence>
<keyword evidence="9 12" id="KW-1133">Transmembrane helix</keyword>
<dbReference type="PROSITE" id="PS50893">
    <property type="entry name" value="ABC_TRANSPORTER_2"/>
    <property type="match status" value="2"/>
</dbReference>
<organism evidence="15 16">
    <name type="scientific">Ceraceosorus bombacis</name>
    <dbReference type="NCBI Taxonomy" id="401625"/>
    <lineage>
        <taxon>Eukaryota</taxon>
        <taxon>Fungi</taxon>
        <taxon>Dikarya</taxon>
        <taxon>Basidiomycota</taxon>
        <taxon>Ustilaginomycotina</taxon>
        <taxon>Exobasidiomycetes</taxon>
        <taxon>Ceraceosorales</taxon>
        <taxon>Ceraceosoraceae</taxon>
        <taxon>Ceraceosorus</taxon>
    </lineage>
</organism>
<dbReference type="PROSITE" id="PS00211">
    <property type="entry name" value="ABC_TRANSPORTER_1"/>
    <property type="match status" value="2"/>
</dbReference>
<dbReference type="CDD" id="cd03250">
    <property type="entry name" value="ABCC_MRP_domain1"/>
    <property type="match status" value="1"/>
</dbReference>
<keyword evidence="8" id="KW-1278">Translocase</keyword>
<evidence type="ECO:0000256" key="3">
    <source>
        <dbReference type="ARBA" id="ARBA00022448"/>
    </source>
</evidence>
<comment type="subcellular location">
    <subcellularLocation>
        <location evidence="1">Vacuole membrane</location>
        <topology evidence="1">Multi-pass membrane protein</topology>
    </subcellularLocation>
</comment>
<feature type="transmembrane region" description="Helical" evidence="12">
    <location>
        <begin position="1067"/>
        <end position="1096"/>
    </location>
</feature>
<evidence type="ECO:0000256" key="7">
    <source>
        <dbReference type="ARBA" id="ARBA00022840"/>
    </source>
</evidence>
<evidence type="ECO:0000313" key="16">
    <source>
        <dbReference type="Proteomes" id="UP000054845"/>
    </source>
</evidence>
<proteinExistence type="inferred from homology"/>
<evidence type="ECO:0000256" key="1">
    <source>
        <dbReference type="ARBA" id="ARBA00004128"/>
    </source>
</evidence>
<dbReference type="PROSITE" id="PS50929">
    <property type="entry name" value="ABC_TM1F"/>
    <property type="match status" value="2"/>
</dbReference>
<reference evidence="15 16" key="1">
    <citation type="submission" date="2014-09" db="EMBL/GenBank/DDBJ databases">
        <authorList>
            <person name="Magalhaes I.L.F."/>
            <person name="Oliveira U."/>
            <person name="Santos F.R."/>
            <person name="Vidigal T.H.D.A."/>
            <person name="Brescovit A.D."/>
            <person name="Santos A.J."/>
        </authorList>
    </citation>
    <scope>NUCLEOTIDE SEQUENCE [LARGE SCALE GENOMIC DNA]</scope>
</reference>
<dbReference type="OrthoDB" id="6500128at2759"/>
<dbReference type="InterPro" id="IPR003593">
    <property type="entry name" value="AAA+_ATPase"/>
</dbReference>
<sequence>MALQSSAASSASHLYRRAQAVLDALSPHAAPNDAAVLDSGAVPYFSWSVSTVDNATLSSSTLNAFKRKTPSALQRLCRNKEGWGPVSQFRDLDLTPCAADAYLLAAPSLFFACFAAADLARTSRLPARALSQRSKHLLIAKQALLGLLLAAQIVTAGLDGLYGAWLSVQVIASVVQAATYAVLLPLISHTHLRKRRGSTSALLYLLFHIFAQAARLRTIIIGEAASLQHVIPRAAVVALVVLLFGLECVGPSIGASPKLPLNDDSLAANESAISNLSQEEVQALNEKRECPEVTANIFSRLAFWWMNPMMSLGAKKTLKEDDMWSLPPGEDAEGLGLRFEHYYAKLRTREGKPRFWTALGAAFGGPYALAAILKAAQDTLAFAQPQLLRYLLTFVQSYGTESGAPASHGFAISLAIFVVAVVQTAFLHQYFQRCFLTGMRVRAGLVSAIFKKSLRMSNEDRAGKSTGETINIMSVDATRLQDLMTYGHIIWSAFFQMTLAFVSLYNLLGWPSLVGVSVMVVSVPLNTLLARYMRTLSTKQMKIRDRRTKFMSEILNNIKSIKLFAWEEAFTAKLHQIRNVEELGLLRWAGAVSSLFQFVWTAVPFIVSLATFATYSATQSTPLTADLIFPALSLYQLLSFPLAMAAGIISAALQATVSAKRICEFLDAGELDPQARLLTLPDQAEQLIPAAEAKKGEPLVTIREGEFKWSRKQPTPTLQDIDLTVGKGELLAVLGRVGDGKSSLLSCVLGEMYRSDGQVTVRGRTAYFTQGGWCMGTSIKDNILWGLRHEPDFYKRVVAACALEPDFAVLPEGDETEVGEKGVSLSGGQKARVALARAVYARADIYLLDDPLAAVDAHVGAHIFKHVIGPEGLLKTKCRILTTNSVTFLPFVDQIISLRRGTIMEERGSYDEVMEKRGELFTLISSLGKQSQRQRDAAKADERAHQVNEEGQNGKVEANDAGESVDGTKINDTLLRRMSNASIARPAALTPAQIKRETVRSLRESTKPQENRAEGAVSWSVYKNYASSASLVGVGLYSSAQVLTQVLQVGRDVVLKVWAGHPGEDKYYLTLYAVLGFGGAAAVSLAPLILTTWLVIASSRRLHDDLFHAVLRAPLQWFESTPTGRVLNLFSRDTNTIDEVLPRVISGAFRTLMVAFGVICVVVYSVPLFVFAVVPLGWFYMQVMKYYLATSRELKRLDAVSKSPIFTWFQESLGGLSTIRAFGQETRFIATSEARVDRNQECYFPAVSCNRWLAVRIEFIGSTIILLSSMLAVWLCTSGKGKMDAGLMGLMLSQVLNTTQTLNWLVRSLSEVEQNIVSVERILSYSEVESEAPYTVSEDQQPPADWPQRGEIQLKDYSTRYKRSLPLVLKKLDLTIKPGEKIGVVGRTGAGKSSLTLALFRIIEAAEGGIWIDDVDCRSIGLRDLRRALAIIPQDPQLWEGTLRDNLDPTGEADDVALWKALDQARLKDHINSLEGRLDTHLTEGASNFSAGQRQLICIARALLRNAKILLLDEATSAIDIATDELIQKLMRTETKGVTMITIAHRINTVIDADRILVLKDGQIAEFDEPQTLLANKQSIFFDMCREAGLAQIDAQTDK</sequence>
<dbReference type="InterPro" id="IPR027417">
    <property type="entry name" value="P-loop_NTPase"/>
</dbReference>
<feature type="transmembrane region" description="Helical" evidence="12">
    <location>
        <begin position="230"/>
        <end position="249"/>
    </location>
</feature>
<comment type="similarity">
    <text evidence="2">Belongs to the ABC transporter superfamily. ABCC family. Conjugate transporter (TC 3.A.1.208) subfamily.</text>
</comment>
<dbReference type="InterPro" id="IPR036640">
    <property type="entry name" value="ABC1_TM_sf"/>
</dbReference>
<feature type="transmembrane region" description="Helical" evidence="12">
    <location>
        <begin position="164"/>
        <end position="187"/>
    </location>
</feature>
<keyword evidence="6" id="KW-0547">Nucleotide-binding</keyword>
<dbReference type="Pfam" id="PF00005">
    <property type="entry name" value="ABC_tran"/>
    <property type="match status" value="2"/>
</dbReference>
<dbReference type="InterPro" id="IPR003439">
    <property type="entry name" value="ABC_transporter-like_ATP-bd"/>
</dbReference>
<feature type="compositionally biased region" description="Basic and acidic residues" evidence="11">
    <location>
        <begin position="933"/>
        <end position="948"/>
    </location>
</feature>
<dbReference type="SUPFAM" id="SSF90123">
    <property type="entry name" value="ABC transporter transmembrane region"/>
    <property type="match status" value="2"/>
</dbReference>
<dbReference type="CDD" id="cd18595">
    <property type="entry name" value="ABC_6TM_MRP1_2_3_6_D1_like"/>
    <property type="match status" value="1"/>
</dbReference>
<keyword evidence="4 12" id="KW-0812">Transmembrane</keyword>
<dbReference type="FunFam" id="1.20.1560.10:FF:000010">
    <property type="entry name" value="Multidrug resistance-associated ABC transporter"/>
    <property type="match status" value="1"/>
</dbReference>
<evidence type="ECO:0000256" key="11">
    <source>
        <dbReference type="SAM" id="MobiDB-lite"/>
    </source>
</evidence>
<keyword evidence="3" id="KW-0813">Transport</keyword>
<keyword evidence="16" id="KW-1185">Reference proteome</keyword>
<dbReference type="CDD" id="cd18603">
    <property type="entry name" value="ABC_6TM_MRP1_2_3_6_D2_like"/>
    <property type="match status" value="1"/>
</dbReference>
<dbReference type="SUPFAM" id="SSF52540">
    <property type="entry name" value="P-loop containing nucleoside triphosphate hydrolases"/>
    <property type="match status" value="2"/>
</dbReference>
<dbReference type="Pfam" id="PF00664">
    <property type="entry name" value="ABC_membrane"/>
    <property type="match status" value="2"/>
</dbReference>
<dbReference type="Pfam" id="PF24357">
    <property type="entry name" value="TMD0_ABC"/>
    <property type="match status" value="1"/>
</dbReference>
<evidence type="ECO:0000256" key="2">
    <source>
        <dbReference type="ARBA" id="ARBA00009726"/>
    </source>
</evidence>
<dbReference type="Gene3D" id="1.20.1560.10">
    <property type="entry name" value="ABC transporter type 1, transmembrane domain"/>
    <property type="match status" value="2"/>
</dbReference>
<dbReference type="InterPro" id="IPR050173">
    <property type="entry name" value="ABC_transporter_C-like"/>
</dbReference>
<dbReference type="PANTHER" id="PTHR24223">
    <property type="entry name" value="ATP-BINDING CASSETTE SUB-FAMILY C"/>
    <property type="match status" value="1"/>
</dbReference>
<evidence type="ECO:0000256" key="6">
    <source>
        <dbReference type="ARBA" id="ARBA00022741"/>
    </source>
</evidence>
<feature type="transmembrane region" description="Helical" evidence="12">
    <location>
        <begin position="1152"/>
        <end position="1181"/>
    </location>
</feature>
<feature type="domain" description="ABC transporter" evidence="13">
    <location>
        <begin position="1352"/>
        <end position="1586"/>
    </location>
</feature>
<evidence type="ECO:0000256" key="4">
    <source>
        <dbReference type="ARBA" id="ARBA00022692"/>
    </source>
</evidence>
<feature type="transmembrane region" description="Helical" evidence="12">
    <location>
        <begin position="489"/>
        <end position="508"/>
    </location>
</feature>
<evidence type="ECO:0000256" key="12">
    <source>
        <dbReference type="SAM" id="Phobius"/>
    </source>
</evidence>
<keyword evidence="5" id="KW-0677">Repeat</keyword>
<dbReference type="GO" id="GO:0016887">
    <property type="term" value="F:ATP hydrolysis activity"/>
    <property type="evidence" value="ECO:0007669"/>
    <property type="project" value="InterPro"/>
</dbReference>
<dbReference type="FunFam" id="3.40.50.300:FF:000450">
    <property type="entry name" value="ABC transporter C family member 2"/>
    <property type="match status" value="1"/>
</dbReference>
<keyword evidence="10 12" id="KW-0472">Membrane</keyword>
<name>A0A0P1BGT4_9BASI</name>
<protein>
    <submittedName>
        <fullName evidence="15">Metal resistance protein ycf1</fullName>
    </submittedName>
</protein>
<dbReference type="EMBL" id="CCYA01000260">
    <property type="protein sequence ID" value="CEH15333.1"/>
    <property type="molecule type" value="Genomic_DNA"/>
</dbReference>
<dbReference type="STRING" id="401625.A0A0P1BGT4"/>
<feature type="transmembrane region" description="Helical" evidence="12">
    <location>
        <begin position="138"/>
        <end position="158"/>
    </location>
</feature>
<evidence type="ECO:0000256" key="8">
    <source>
        <dbReference type="ARBA" id="ARBA00022967"/>
    </source>
</evidence>
<dbReference type="GO" id="GO:0005524">
    <property type="term" value="F:ATP binding"/>
    <property type="evidence" value="ECO:0007669"/>
    <property type="project" value="UniProtKB-KW"/>
</dbReference>
<feature type="domain" description="ABC transmembrane type-1" evidence="14">
    <location>
        <begin position="1040"/>
        <end position="1314"/>
    </location>
</feature>
<feature type="transmembrane region" description="Helical" evidence="12">
    <location>
        <begin position="1253"/>
        <end position="1275"/>
    </location>
</feature>
<feature type="domain" description="ABC transporter" evidence="13">
    <location>
        <begin position="702"/>
        <end position="926"/>
    </location>
</feature>
<dbReference type="CDD" id="cd03244">
    <property type="entry name" value="ABCC_MRP_domain2"/>
    <property type="match status" value="1"/>
</dbReference>
<dbReference type="SMART" id="SM00382">
    <property type="entry name" value="AAA"/>
    <property type="match status" value="2"/>
</dbReference>
<dbReference type="FunFam" id="3.40.50.300:FF:000565">
    <property type="entry name" value="ABC bile acid transporter"/>
    <property type="match status" value="1"/>
</dbReference>
<dbReference type="FunFam" id="1.20.1560.10:FF:000078">
    <property type="entry name" value="Unplaced genomic scaffold supercont1.1, whole genome shotgun sequence"/>
    <property type="match status" value="1"/>
</dbReference>
<dbReference type="InterPro" id="IPR056227">
    <property type="entry name" value="TMD0_ABC"/>
</dbReference>
<feature type="region of interest" description="Disordered" evidence="11">
    <location>
        <begin position="932"/>
        <end position="963"/>
    </location>
</feature>
<dbReference type="GO" id="GO:0140359">
    <property type="term" value="F:ABC-type transporter activity"/>
    <property type="evidence" value="ECO:0007669"/>
    <property type="project" value="InterPro"/>
</dbReference>
<dbReference type="GO" id="GO:0000329">
    <property type="term" value="C:fungal-type vacuole membrane"/>
    <property type="evidence" value="ECO:0007669"/>
    <property type="project" value="UniProtKB-ARBA"/>
</dbReference>
<evidence type="ECO:0000259" key="14">
    <source>
        <dbReference type="PROSITE" id="PS50929"/>
    </source>
</evidence>